<evidence type="ECO:0000259" key="7">
    <source>
        <dbReference type="Pfam" id="PF02687"/>
    </source>
</evidence>
<dbReference type="EMBL" id="QUMO01000002">
    <property type="protein sequence ID" value="REF87524.1"/>
    <property type="molecule type" value="Genomic_DNA"/>
</dbReference>
<evidence type="ECO:0000256" key="6">
    <source>
        <dbReference type="SAM" id="Phobius"/>
    </source>
</evidence>
<keyword evidence="3 6" id="KW-0812">Transmembrane</keyword>
<keyword evidence="2" id="KW-1003">Cell membrane</keyword>
<comment type="subcellular location">
    <subcellularLocation>
        <location evidence="1">Cell membrane</location>
        <topology evidence="1">Multi-pass membrane protein</topology>
    </subcellularLocation>
</comment>
<feature type="transmembrane region" description="Helical" evidence="6">
    <location>
        <begin position="401"/>
        <end position="424"/>
    </location>
</feature>
<feature type="domain" description="ABC3 transporter permease C-terminal" evidence="7">
    <location>
        <begin position="268"/>
        <end position="379"/>
    </location>
</feature>
<evidence type="ECO:0000256" key="2">
    <source>
        <dbReference type="ARBA" id="ARBA00022475"/>
    </source>
</evidence>
<dbReference type="InterPro" id="IPR003838">
    <property type="entry name" value="ABC3_permease_C"/>
</dbReference>
<feature type="transmembrane region" description="Helical" evidence="6">
    <location>
        <begin position="477"/>
        <end position="500"/>
    </location>
</feature>
<dbReference type="OrthoDB" id="9775544at2"/>
<accession>A0A3D9YXM9</accession>
<evidence type="ECO:0000313" key="9">
    <source>
        <dbReference type="Proteomes" id="UP000256900"/>
    </source>
</evidence>
<protein>
    <submittedName>
        <fullName evidence="8">Putative ABC transport system permease protein</fullName>
    </submittedName>
</protein>
<dbReference type="PANTHER" id="PTHR30287:SF1">
    <property type="entry name" value="INNER MEMBRANE PROTEIN"/>
    <property type="match status" value="1"/>
</dbReference>
<feature type="transmembrane region" description="Helical" evidence="6">
    <location>
        <begin position="767"/>
        <end position="797"/>
    </location>
</feature>
<evidence type="ECO:0000256" key="5">
    <source>
        <dbReference type="ARBA" id="ARBA00023136"/>
    </source>
</evidence>
<organism evidence="8 9">
    <name type="scientific">Methylovirgula ligni</name>
    <dbReference type="NCBI Taxonomy" id="569860"/>
    <lineage>
        <taxon>Bacteria</taxon>
        <taxon>Pseudomonadati</taxon>
        <taxon>Pseudomonadota</taxon>
        <taxon>Alphaproteobacteria</taxon>
        <taxon>Hyphomicrobiales</taxon>
        <taxon>Beijerinckiaceae</taxon>
        <taxon>Methylovirgula</taxon>
    </lineage>
</organism>
<evidence type="ECO:0000313" key="8">
    <source>
        <dbReference type="EMBL" id="REF87524.1"/>
    </source>
</evidence>
<dbReference type="RefSeq" id="WP_115835717.1">
    <property type="nucleotide sequence ID" value="NZ_CP025086.1"/>
</dbReference>
<dbReference type="PANTHER" id="PTHR30287">
    <property type="entry name" value="MEMBRANE COMPONENT OF PREDICTED ABC SUPERFAMILY METABOLITE UPTAKE TRANSPORTER"/>
    <property type="match status" value="1"/>
</dbReference>
<evidence type="ECO:0000256" key="3">
    <source>
        <dbReference type="ARBA" id="ARBA00022692"/>
    </source>
</evidence>
<keyword evidence="5 6" id="KW-0472">Membrane</keyword>
<name>A0A3D9YXM9_9HYPH</name>
<comment type="caution">
    <text evidence="8">The sequence shown here is derived from an EMBL/GenBank/DDBJ whole genome shotgun (WGS) entry which is preliminary data.</text>
</comment>
<dbReference type="AlphaFoldDB" id="A0A3D9YXM9"/>
<keyword evidence="4 6" id="KW-1133">Transmembrane helix</keyword>
<dbReference type="InterPro" id="IPR038766">
    <property type="entry name" value="Membrane_comp_ABC_pdt"/>
</dbReference>
<dbReference type="Proteomes" id="UP000256900">
    <property type="component" value="Unassembled WGS sequence"/>
</dbReference>
<feature type="transmembrane region" description="Helical" evidence="6">
    <location>
        <begin position="809"/>
        <end position="830"/>
    </location>
</feature>
<reference evidence="8 9" key="1">
    <citation type="submission" date="2018-08" db="EMBL/GenBank/DDBJ databases">
        <title>Genomic Encyclopedia of Type Strains, Phase IV (KMG-IV): sequencing the most valuable type-strain genomes for metagenomic binning, comparative biology and taxonomic classification.</title>
        <authorList>
            <person name="Goeker M."/>
        </authorList>
    </citation>
    <scope>NUCLEOTIDE SEQUENCE [LARGE SCALE GENOMIC DNA]</scope>
    <source>
        <strain evidence="8 9">BW863</strain>
    </source>
</reference>
<feature type="domain" description="ABC3 transporter permease C-terminal" evidence="7">
    <location>
        <begin position="727"/>
        <end position="839"/>
    </location>
</feature>
<dbReference type="PROSITE" id="PS51257">
    <property type="entry name" value="PROKAR_LIPOPROTEIN"/>
    <property type="match status" value="1"/>
</dbReference>
<dbReference type="GO" id="GO:0005886">
    <property type="term" value="C:plasma membrane"/>
    <property type="evidence" value="ECO:0007669"/>
    <property type="project" value="UniProtKB-SubCell"/>
</dbReference>
<feature type="transmembrane region" description="Helical" evidence="6">
    <location>
        <begin position="265"/>
        <end position="284"/>
    </location>
</feature>
<feature type="transmembrane region" description="Helical" evidence="6">
    <location>
        <begin position="726"/>
        <end position="746"/>
    </location>
</feature>
<dbReference type="Pfam" id="PF02687">
    <property type="entry name" value="FtsX"/>
    <property type="match status" value="2"/>
</dbReference>
<keyword evidence="9" id="KW-1185">Reference proteome</keyword>
<feature type="transmembrane region" description="Helical" evidence="6">
    <location>
        <begin position="360"/>
        <end position="380"/>
    </location>
</feature>
<evidence type="ECO:0000256" key="1">
    <source>
        <dbReference type="ARBA" id="ARBA00004651"/>
    </source>
</evidence>
<sequence>MPASAFRPFSLAVRLALRDFRGGLGGFFILIACLTLGLMAIVGVGSITRSLAQGLVEKGRIILGGDISFDLIQREATPGERAVLASYGNLSRIALIRAMARSADAEVALIEMKAVDASYPVAGQVGLNPPQDLASLLAFRDGAFGVAADSAFAARLNLKPGARFKVGVATFALRAILTSEPDKLAAGVGFGPRVIVSDAALRATKLLQPGALVRWLYRLSLRPDETPEAVRAAVRKALPSAGFDIRTWKNVSPEFSRDLDRFSQFLILVGLSALLIGGVGVANASTSFVERKTETIATLKALGASGFFVFFVMLIEVLAMASIGMAAGIALGVALPFALNAAFAAFLPFPFVPGVFPGEIGAGLIYGTLTVLAFALLPLGRAHDVPVSALFRDEIAPEKPLLKPFYLVLFALAAGGLALSVLVFSPDRKLALVFIVASLGAFALLRGAATLIMRGAKKIRPRDIELRLAIANLHRPGALTPVIILSLGLGLTLIVALTLIDGNLHALFNRGRTGAVPDFFFLGVEKAQTPAFRDFVLADAPGGQIEIVPMLRGRIVRLKGQPAESVKISADAAWALQGDRGITVAATLPAGSKLVAGRWWPQNYAGPPEVSIAADIAAGLGLGLGDSITVNVLGREIEARIVSLRKVDWTNLGINFVLVFSPATFAGAPYSNLATLAFTTPPPEARERRLVRDIAMAYPDVVSLRLKDALEAVRQVVDELAAAVRGAAAVALLAATLVLAGALAAGQRARLYDVVVLKVLGATRRRLIVSLICEFGLIGAAAALFGVVAGSAAALAVVQLVMKLDFVWLWPQALVAAAVALIAAVALGLFGTWRILGRKPAETLRNL</sequence>
<feature type="transmembrane region" description="Helical" evidence="6">
    <location>
        <begin position="296"/>
        <end position="319"/>
    </location>
</feature>
<gene>
    <name evidence="8" type="ORF">DES32_1147</name>
</gene>
<proteinExistence type="predicted"/>
<feature type="transmembrane region" description="Helical" evidence="6">
    <location>
        <begin position="326"/>
        <end position="348"/>
    </location>
</feature>
<feature type="transmembrane region" description="Helical" evidence="6">
    <location>
        <begin position="20"/>
        <end position="44"/>
    </location>
</feature>
<feature type="transmembrane region" description="Helical" evidence="6">
    <location>
        <begin position="430"/>
        <end position="456"/>
    </location>
</feature>
<evidence type="ECO:0000256" key="4">
    <source>
        <dbReference type="ARBA" id="ARBA00022989"/>
    </source>
</evidence>